<feature type="region of interest" description="Disordered" evidence="2">
    <location>
        <begin position="38"/>
        <end position="59"/>
    </location>
</feature>
<organism evidence="3 4">
    <name type="scientific">Prorocentrum cordatum</name>
    <dbReference type="NCBI Taxonomy" id="2364126"/>
    <lineage>
        <taxon>Eukaryota</taxon>
        <taxon>Sar</taxon>
        <taxon>Alveolata</taxon>
        <taxon>Dinophyceae</taxon>
        <taxon>Prorocentrales</taxon>
        <taxon>Prorocentraceae</taxon>
        <taxon>Prorocentrum</taxon>
    </lineage>
</organism>
<name>A0ABN9PB31_9DINO</name>
<comment type="caution">
    <text evidence="3">The sequence shown here is derived from an EMBL/GenBank/DDBJ whole genome shotgun (WGS) entry which is preliminary data.</text>
</comment>
<reference evidence="3" key="1">
    <citation type="submission" date="2023-10" db="EMBL/GenBank/DDBJ databases">
        <authorList>
            <person name="Chen Y."/>
            <person name="Shah S."/>
            <person name="Dougan E. K."/>
            <person name="Thang M."/>
            <person name="Chan C."/>
        </authorList>
    </citation>
    <scope>NUCLEOTIDE SEQUENCE [LARGE SCALE GENOMIC DNA]</scope>
</reference>
<gene>
    <name evidence="3" type="ORF">PCOR1329_LOCUS983</name>
</gene>
<feature type="compositionally biased region" description="Basic residues" evidence="2">
    <location>
        <begin position="257"/>
        <end position="267"/>
    </location>
</feature>
<evidence type="ECO:0000313" key="4">
    <source>
        <dbReference type="Proteomes" id="UP001189429"/>
    </source>
</evidence>
<feature type="region of interest" description="Disordered" evidence="2">
    <location>
        <begin position="159"/>
        <end position="267"/>
    </location>
</feature>
<keyword evidence="1" id="KW-0175">Coiled coil</keyword>
<feature type="compositionally biased region" description="Basic residues" evidence="2">
    <location>
        <begin position="184"/>
        <end position="194"/>
    </location>
</feature>
<sequence>MRLQAGAAKLRGQIDTLKLQLPALEAEKKTAVAARSFKDLRGGPSHGGHQEARGRAGLAGGGAGGHAGCALLPREALVASRQLEESSQAELLQVEAACAAEEVRVLRRQVADVEALCSRRGTSAAERQLFEQEIDVLQRSQEQLAKKYAIDVSSLEELPVEEDEEIDDEPEDDAEDEDWEMRLSRRCRQPRPRQGRTLPTEALPPARSRWRRRSLRRRRRRPPRRWRPPRRRRSWSCLQEIPRRPRGGARSSAGCCPRRRRGPASAP</sequence>
<dbReference type="Proteomes" id="UP001189429">
    <property type="component" value="Unassembled WGS sequence"/>
</dbReference>
<proteinExistence type="predicted"/>
<evidence type="ECO:0000256" key="2">
    <source>
        <dbReference type="SAM" id="MobiDB-lite"/>
    </source>
</evidence>
<evidence type="ECO:0000313" key="3">
    <source>
        <dbReference type="EMBL" id="CAK0789394.1"/>
    </source>
</evidence>
<evidence type="ECO:0000256" key="1">
    <source>
        <dbReference type="SAM" id="Coils"/>
    </source>
</evidence>
<feature type="non-terminal residue" evidence="3">
    <location>
        <position position="267"/>
    </location>
</feature>
<dbReference type="EMBL" id="CAUYUJ010000226">
    <property type="protein sequence ID" value="CAK0789394.1"/>
    <property type="molecule type" value="Genomic_DNA"/>
</dbReference>
<feature type="coiled-coil region" evidence="1">
    <location>
        <begin position="89"/>
        <end position="147"/>
    </location>
</feature>
<feature type="compositionally biased region" description="Acidic residues" evidence="2">
    <location>
        <begin position="159"/>
        <end position="179"/>
    </location>
</feature>
<feature type="compositionally biased region" description="Basic residues" evidence="2">
    <location>
        <begin position="208"/>
        <end position="234"/>
    </location>
</feature>
<accession>A0ABN9PB31</accession>
<protein>
    <submittedName>
        <fullName evidence="3">Uncharacterized protein</fullName>
    </submittedName>
</protein>
<keyword evidence="4" id="KW-1185">Reference proteome</keyword>